<evidence type="ECO:0000313" key="3">
    <source>
        <dbReference type="EMBL" id="UOQ93504.1"/>
    </source>
</evidence>
<feature type="domain" description="Gamma-glutamylcyclotransferase AIG2-like" evidence="2">
    <location>
        <begin position="3"/>
        <end position="120"/>
    </location>
</feature>
<dbReference type="RefSeq" id="WP_244753106.1">
    <property type="nucleotide sequence ID" value="NZ_CP095074.1"/>
</dbReference>
<dbReference type="Gene3D" id="3.10.490.10">
    <property type="entry name" value="Gamma-glutamyl cyclotransferase-like"/>
    <property type="match status" value="2"/>
</dbReference>
<dbReference type="Pfam" id="PF13772">
    <property type="entry name" value="AIG2_2"/>
    <property type="match status" value="1"/>
</dbReference>
<dbReference type="InterPro" id="IPR009288">
    <property type="entry name" value="AIG2-like_dom"/>
</dbReference>
<dbReference type="Proteomes" id="UP000831880">
    <property type="component" value="Chromosome"/>
</dbReference>
<dbReference type="SUPFAM" id="SSF110857">
    <property type="entry name" value="Gamma-glutamyl cyclotransferase-like"/>
    <property type="match status" value="2"/>
</dbReference>
<evidence type="ECO:0000313" key="4">
    <source>
        <dbReference type="Proteomes" id="UP000831880"/>
    </source>
</evidence>
<dbReference type="InterPro" id="IPR036568">
    <property type="entry name" value="GGCT-like_sf"/>
</dbReference>
<dbReference type="PANTHER" id="PTHR12935">
    <property type="entry name" value="GAMMA-GLUTAMYLCYCLOTRANSFERASE"/>
    <property type="match status" value="1"/>
</dbReference>
<dbReference type="InterPro" id="IPR017939">
    <property type="entry name" value="G-Glutamylcylcotransferase"/>
</dbReference>
<evidence type="ECO:0000259" key="2">
    <source>
        <dbReference type="Pfam" id="PF06094"/>
    </source>
</evidence>
<organism evidence="3 4">
    <name type="scientific">Halobacillus shinanisalinarum</name>
    <dbReference type="NCBI Taxonomy" id="2932258"/>
    <lineage>
        <taxon>Bacteria</taxon>
        <taxon>Bacillati</taxon>
        <taxon>Bacillota</taxon>
        <taxon>Bacilli</taxon>
        <taxon>Bacillales</taxon>
        <taxon>Bacillaceae</taxon>
        <taxon>Halobacillus</taxon>
    </lineage>
</organism>
<protein>
    <submittedName>
        <fullName evidence="3">Gamma-glutamylcyclotransferase</fullName>
    </submittedName>
</protein>
<gene>
    <name evidence="3" type="ORF">MUO14_00405</name>
</gene>
<dbReference type="CDD" id="cd06661">
    <property type="entry name" value="GGCT_like"/>
    <property type="match status" value="2"/>
</dbReference>
<sequence length="297" mass="33946">MRVFVYGSLCMGERNHEMLVDSILLSEQAWVNGTLLQSDSYYPYLRPSETDITYGEIYDVSDEVLIQLDTLEGYNGNKATSLFDRQMVSVHTDQGTLRVFVYVGTEKVKGEKIVPHGNWKVSQYLKRAETYYFAYGSCMDNRRFKRAHVDTLFQEVLGGAALEKYRLRFSYHVPDGGRADIEEEPNACVEGLLYKVKPPAIDYLYEREGVYAGAYRPVIINVSCQGIDYRALSFTVTAKQADKIPPLHYAKEIYLGAAPYVSEGYRMQLTEMFTTKLPVKGIDLYLQSNGEKSYHNR</sequence>
<accession>A0ABY4GZK3</accession>
<keyword evidence="4" id="KW-1185">Reference proteome</keyword>
<proteinExistence type="predicted"/>
<dbReference type="Pfam" id="PF06094">
    <property type="entry name" value="GGACT"/>
    <property type="match status" value="1"/>
</dbReference>
<dbReference type="PANTHER" id="PTHR12935:SF0">
    <property type="entry name" value="GAMMA-GLUTAMYLCYCLOTRANSFERASE"/>
    <property type="match status" value="1"/>
</dbReference>
<name>A0ABY4GZK3_9BACI</name>
<dbReference type="EMBL" id="CP095074">
    <property type="protein sequence ID" value="UOQ93504.1"/>
    <property type="molecule type" value="Genomic_DNA"/>
</dbReference>
<reference evidence="3 4" key="1">
    <citation type="submission" date="2022-04" db="EMBL/GenBank/DDBJ databases">
        <title>Halobacillus sp. isolated from saltern.</title>
        <authorList>
            <person name="Won M."/>
            <person name="Lee C.-M."/>
            <person name="Woen H.-Y."/>
            <person name="Kwon S.-W."/>
        </authorList>
    </citation>
    <scope>NUCLEOTIDE SEQUENCE [LARGE SCALE GENOMIC DNA]</scope>
    <source>
        <strain evidence="3 4">SSTM10-2</strain>
    </source>
</reference>
<evidence type="ECO:0000256" key="1">
    <source>
        <dbReference type="ARBA" id="ARBA00023239"/>
    </source>
</evidence>
<keyword evidence="1" id="KW-0456">Lyase</keyword>
<dbReference type="InterPro" id="IPR013024">
    <property type="entry name" value="GGCT-like"/>
</dbReference>